<dbReference type="InterPro" id="IPR029058">
    <property type="entry name" value="AB_hydrolase_fold"/>
</dbReference>
<dbReference type="GeneID" id="93303454"/>
<dbReference type="Pfam" id="PF07859">
    <property type="entry name" value="Abhydrolase_3"/>
    <property type="match status" value="1"/>
</dbReference>
<evidence type="ECO:0000313" key="9">
    <source>
        <dbReference type="Proteomes" id="UP000094869"/>
    </source>
</evidence>
<organism evidence="4 10">
    <name type="scientific">Eisenbergiella tayi</name>
    <dbReference type="NCBI Taxonomy" id="1432052"/>
    <lineage>
        <taxon>Bacteria</taxon>
        <taxon>Bacillati</taxon>
        <taxon>Bacillota</taxon>
        <taxon>Clostridia</taxon>
        <taxon>Lachnospirales</taxon>
        <taxon>Lachnospiraceae</taxon>
        <taxon>Eisenbergiella</taxon>
    </lineage>
</organism>
<accession>A0A1E3AW04</accession>
<dbReference type="EC" id="3.1.1.1" evidence="4"/>
<dbReference type="PATRIC" id="fig|1432052.3.peg.83"/>
<dbReference type="RefSeq" id="WP_069155136.1">
    <property type="nucleotide sequence ID" value="NZ_DAWDRA010000578.1"/>
</dbReference>
<dbReference type="GO" id="GO:0106435">
    <property type="term" value="F:carboxylesterase activity"/>
    <property type="evidence" value="ECO:0007669"/>
    <property type="project" value="UniProtKB-EC"/>
</dbReference>
<evidence type="ECO:0000313" key="7">
    <source>
        <dbReference type="Proteomes" id="UP000094067"/>
    </source>
</evidence>
<evidence type="ECO:0000313" key="8">
    <source>
        <dbReference type="Proteomes" id="UP000094271"/>
    </source>
</evidence>
<keyword evidence="1 4" id="KW-0378">Hydrolase</keyword>
<reference evidence="6 9" key="2">
    <citation type="submission" date="2016-08" db="EMBL/GenBank/DDBJ databases">
        <title>Characterization of Isolates of Eisenbergiella tayi Derived from Blood Cultures, Using Whole Genome Sequencing.</title>
        <authorList>
            <person name="Bernier A.-M."/>
            <person name="Burdz T."/>
            <person name="Wiebe D."/>
            <person name="Bernard K."/>
        </authorList>
    </citation>
    <scope>NUCLEOTIDE SEQUENCE [LARGE SCALE GENOMIC DNA]</scope>
    <source>
        <strain evidence="6 9">NML120146</strain>
    </source>
</reference>
<reference evidence="7 10" key="1">
    <citation type="submission" date="2016-07" db="EMBL/GenBank/DDBJ databases">
        <title>Characterization of isolates of Eisenbergiella tayi derived from blood cultures, using whole genome sequencing.</title>
        <authorList>
            <person name="Burdz T."/>
            <person name="Wiebe D."/>
            <person name="Huynh C."/>
            <person name="Bernard K."/>
        </authorList>
    </citation>
    <scope>NUCLEOTIDE SEQUENCE [LARGE SCALE GENOMIC DNA]</scope>
    <source>
        <strain evidence="3 7">NML 110608</strain>
        <strain evidence="4 10">NML 120489</strain>
    </source>
</reference>
<dbReference type="SUPFAM" id="SSF53474">
    <property type="entry name" value="alpha/beta-Hydrolases"/>
    <property type="match status" value="1"/>
</dbReference>
<dbReference type="Proteomes" id="UP000094869">
    <property type="component" value="Unassembled WGS sequence"/>
</dbReference>
<dbReference type="Proteomes" id="UP000094067">
    <property type="component" value="Unassembled WGS sequence"/>
</dbReference>
<comment type="caution">
    <text evidence="4">The sequence shown here is derived from an EMBL/GenBank/DDBJ whole genome shotgun (WGS) entry which is preliminary data.</text>
</comment>
<dbReference type="EMBL" id="MEHA01000029">
    <property type="protein sequence ID" value="ODR44671.1"/>
    <property type="molecule type" value="Genomic_DNA"/>
</dbReference>
<evidence type="ECO:0000256" key="1">
    <source>
        <dbReference type="ARBA" id="ARBA00022801"/>
    </source>
</evidence>
<dbReference type="Proteomes" id="UP000094271">
    <property type="component" value="Unassembled WGS sequence"/>
</dbReference>
<protein>
    <submittedName>
        <fullName evidence="4">Carboxylesterase NlhH</fullName>
        <ecNumber evidence="4">3.1.1.1</ecNumber>
    </submittedName>
</protein>
<feature type="domain" description="Alpha/beta hydrolase fold-3" evidence="2">
    <location>
        <begin position="90"/>
        <end position="291"/>
    </location>
</feature>
<name>A0A1E3AW04_9FIRM</name>
<evidence type="ECO:0000313" key="5">
    <source>
        <dbReference type="EMBL" id="ODR44671.1"/>
    </source>
</evidence>
<dbReference type="Gene3D" id="3.40.50.1820">
    <property type="entry name" value="alpha/beta hydrolase"/>
    <property type="match status" value="1"/>
</dbReference>
<dbReference type="EMBL" id="MCGH01000005">
    <property type="protein sequence ID" value="ODM01851.1"/>
    <property type="molecule type" value="Genomic_DNA"/>
</dbReference>
<evidence type="ECO:0000313" key="6">
    <source>
        <dbReference type="EMBL" id="ODR60973.1"/>
    </source>
</evidence>
<dbReference type="PANTHER" id="PTHR48081:SF8">
    <property type="entry name" value="ALPHA_BETA HYDROLASE FOLD-3 DOMAIN-CONTAINING PROTEIN-RELATED"/>
    <property type="match status" value="1"/>
</dbReference>
<dbReference type="EMBL" id="MEHD01000008">
    <property type="protein sequence ID" value="ODR60973.1"/>
    <property type="molecule type" value="Genomic_DNA"/>
</dbReference>
<dbReference type="InterPro" id="IPR013094">
    <property type="entry name" value="AB_hydrolase_3"/>
</dbReference>
<gene>
    <name evidence="4" type="primary">nlhH_1</name>
    <name evidence="3" type="synonym">nlhH_8</name>
    <name evidence="4" type="ORF">BEH84_00090</name>
    <name evidence="5" type="ORF">BEI59_28205</name>
    <name evidence="3" type="ORF">BEI61_05850</name>
    <name evidence="6" type="ORF">BEI63_02410</name>
</gene>
<dbReference type="EMBL" id="MCGI01000001">
    <property type="protein sequence ID" value="ODM12376.1"/>
    <property type="molecule type" value="Genomic_DNA"/>
</dbReference>
<keyword evidence="9" id="KW-1185">Reference proteome</keyword>
<dbReference type="PANTHER" id="PTHR48081">
    <property type="entry name" value="AB HYDROLASE SUPERFAMILY PROTEIN C4A8.06C"/>
    <property type="match status" value="1"/>
</dbReference>
<evidence type="ECO:0000313" key="4">
    <source>
        <dbReference type="EMBL" id="ODM12376.1"/>
    </source>
</evidence>
<dbReference type="InterPro" id="IPR050300">
    <property type="entry name" value="GDXG_lipolytic_enzyme"/>
</dbReference>
<reference evidence="5 8" key="3">
    <citation type="submission" date="2016-08" db="EMBL/GenBank/DDBJ databases">
        <authorList>
            <person name="Seilhamer J.J."/>
        </authorList>
    </citation>
    <scope>NUCLEOTIDE SEQUENCE [LARGE SCALE GENOMIC DNA]</scope>
    <source>
        <strain evidence="5 8">NML150140-1</strain>
    </source>
</reference>
<evidence type="ECO:0000259" key="2">
    <source>
        <dbReference type="Pfam" id="PF07859"/>
    </source>
</evidence>
<dbReference type="OrthoDB" id="24847at2"/>
<evidence type="ECO:0000313" key="3">
    <source>
        <dbReference type="EMBL" id="ODM01851.1"/>
    </source>
</evidence>
<dbReference type="Proteomes" id="UP000095003">
    <property type="component" value="Unassembled WGS sequence"/>
</dbReference>
<proteinExistence type="predicted"/>
<evidence type="ECO:0000313" key="10">
    <source>
        <dbReference type="Proteomes" id="UP000095003"/>
    </source>
</evidence>
<dbReference type="AlphaFoldDB" id="A0A1E3AW04"/>
<sequence>MHKGYMFSKYALDKDLKDVGGLWSRVDFRDYIITPKKIWLANKWFQAGCFLQRPAKGMRRKRKCIKSADGGKVWVTIYEPVNISKNAPCMVYYHGGAFVLRDRPSTHRLAQVYAESIRCKVVIVHYRLGEPYPIPVKDCYRALVWVAHNAEKLGIDKDRIAVVGDSAGGALAAAVTLLARDKNGPSICFQMLINPVTDRSMSYWSMRQFVDSPGWNANLNRQMWDLYLRSGVFGKPQYAAPMCAPSLENLPPAYVETQEIDCLRDEGNAYADRLAEAGVPVELNEIRGTFNGYDVLFDKNQLVHLSVTRRCLVLKRAFAKMPLTPRS</sequence>